<proteinExistence type="predicted"/>
<dbReference type="Proteomes" id="UP000095286">
    <property type="component" value="Unplaced"/>
</dbReference>
<evidence type="ECO:0000313" key="1">
    <source>
        <dbReference type="Proteomes" id="UP000095286"/>
    </source>
</evidence>
<organism evidence="1 2">
    <name type="scientific">Rhabditophanes sp. KR3021</name>
    <dbReference type="NCBI Taxonomy" id="114890"/>
    <lineage>
        <taxon>Eukaryota</taxon>
        <taxon>Metazoa</taxon>
        <taxon>Ecdysozoa</taxon>
        <taxon>Nematoda</taxon>
        <taxon>Chromadorea</taxon>
        <taxon>Rhabditida</taxon>
        <taxon>Tylenchina</taxon>
        <taxon>Panagrolaimomorpha</taxon>
        <taxon>Strongyloidoidea</taxon>
        <taxon>Alloionematidae</taxon>
        <taxon>Rhabditophanes</taxon>
    </lineage>
</organism>
<name>A0AC35TI52_9BILA</name>
<evidence type="ECO:0000313" key="2">
    <source>
        <dbReference type="WBParaSite" id="RSKR_0000084600.1"/>
    </source>
</evidence>
<dbReference type="WBParaSite" id="RSKR_0000084600.1">
    <property type="protein sequence ID" value="RSKR_0000084600.1"/>
    <property type="gene ID" value="RSKR_0000084600"/>
</dbReference>
<protein>
    <submittedName>
        <fullName evidence="2">DUF155 domain-containing protein</fullName>
    </submittedName>
</protein>
<reference evidence="2" key="1">
    <citation type="submission" date="2016-11" db="UniProtKB">
        <authorList>
            <consortium name="WormBaseParasite"/>
        </authorList>
    </citation>
    <scope>IDENTIFICATION</scope>
    <source>
        <strain evidence="2">KR3021</strain>
    </source>
</reference>
<sequence length="388" mass="43994">MLRKAMGGSLLNLSKLLVKPSMQKNVLLLARSVVNTNSLSSRPTQTFSITDLSSSAPDISKRIVRKKRYAIAGPIKEKPDKHPTMNAYGIGESIDIIKLQSAPSFQSKYQISYVDPDFPDVLHLSAKKDLSGGDLALKEFFVFTDGVVVFWNMSAEDMESTLAHVKVYTDNQYDAKVVEDEKENMGVAFDGEITETKINSDDEIVFSKNVTENMNEASSILERYAFSQAVAASVKIGIWENHLASFAEPLQKTSKGLARGKVLWKRDDTVKMAGEFAVLRHSLNLKTNLLDTDFYWDRTELQTHYNKMLKYFSVDYRIRTLNGRLTYCEDLTKLIDNLQQHRHASNLEWMIIILIVIEVFFDAWHFYKEPAVNITIVNDSEGKIKAVV</sequence>
<accession>A0AC35TI52</accession>